<comment type="caution">
    <text evidence="22">The sequence shown here is derived from an EMBL/GenBank/DDBJ whole genome shotgun (WGS) entry which is preliminary data.</text>
</comment>
<keyword evidence="14" id="KW-0456">Lyase</keyword>
<dbReference type="EMBL" id="BDGX01000033">
    <property type="protein sequence ID" value="GAV52075.1"/>
    <property type="molecule type" value="Genomic_DNA"/>
</dbReference>
<protein>
    <recommendedName>
        <fullName evidence="19">Peroxisomal hydratase-dehydrogenase-epimerase</fullName>
        <ecNumber evidence="5">1.1.1.n12</ecNumber>
        <ecNumber evidence="6">4.2.1.119</ecNumber>
    </recommendedName>
    <alternativeName>
        <fullName evidence="20">Multifunctional beta-oxidation protein</fullName>
    </alternativeName>
</protein>
<dbReference type="EC" id="1.1.1.n12" evidence="5"/>
<dbReference type="OrthoDB" id="3592703at2759"/>
<dbReference type="SMART" id="SM00822">
    <property type="entry name" value="PKS_KR"/>
    <property type="match status" value="1"/>
</dbReference>
<dbReference type="SUPFAM" id="SSF51735">
    <property type="entry name" value="NAD(P)-binding Rossmann-fold domains"/>
    <property type="match status" value="2"/>
</dbReference>
<keyword evidence="10" id="KW-0560">Oxidoreductase</keyword>
<dbReference type="GO" id="GO:0018812">
    <property type="term" value="F:3-hydroxyacyl-CoA dehydratase activity"/>
    <property type="evidence" value="ECO:0007669"/>
    <property type="project" value="UniProtKB-EC"/>
</dbReference>
<evidence type="ECO:0000256" key="17">
    <source>
        <dbReference type="ARBA" id="ARBA00052025"/>
    </source>
</evidence>
<dbReference type="InterPro" id="IPR002347">
    <property type="entry name" value="SDR_fam"/>
</dbReference>
<evidence type="ECO:0000256" key="1">
    <source>
        <dbReference type="ARBA" id="ARBA00004275"/>
    </source>
</evidence>
<evidence type="ECO:0000256" key="11">
    <source>
        <dbReference type="ARBA" id="ARBA00023098"/>
    </source>
</evidence>
<evidence type="ECO:0000256" key="12">
    <source>
        <dbReference type="ARBA" id="ARBA00023140"/>
    </source>
</evidence>
<dbReference type="GO" id="GO:0016491">
    <property type="term" value="F:oxidoreductase activity"/>
    <property type="evidence" value="ECO:0007669"/>
    <property type="project" value="UniProtKB-KW"/>
</dbReference>
<evidence type="ECO:0000256" key="2">
    <source>
        <dbReference type="ARBA" id="ARBA00005005"/>
    </source>
</evidence>
<dbReference type="InterPro" id="IPR002539">
    <property type="entry name" value="MaoC-like_dom"/>
</dbReference>
<comment type="pathway">
    <text evidence="2">Lipid metabolism; fatty acid beta-oxidation.</text>
</comment>
<dbReference type="Pfam" id="PF01575">
    <property type="entry name" value="MaoC_dehydratas"/>
    <property type="match status" value="1"/>
</dbReference>
<dbReference type="PANTHER" id="PTHR45024:SF2">
    <property type="entry name" value="SCP2 DOMAIN-CONTAINING PROTEIN"/>
    <property type="match status" value="1"/>
</dbReference>
<comment type="subunit">
    <text evidence="4">Monomer.</text>
</comment>
<dbReference type="InterPro" id="IPR051687">
    <property type="entry name" value="Peroxisomal_Beta-Oxidation"/>
</dbReference>
<comment type="catalytic activity">
    <reaction evidence="16">
        <text>a (3R)-3-hydroxyacyl-CoA = a (2E)-enoyl-CoA + H2O</text>
        <dbReference type="Rhea" id="RHEA:26526"/>
        <dbReference type="ChEBI" id="CHEBI:15377"/>
        <dbReference type="ChEBI" id="CHEBI:57319"/>
        <dbReference type="ChEBI" id="CHEBI:58856"/>
        <dbReference type="EC" id="4.2.1.119"/>
    </reaction>
</comment>
<dbReference type="CDD" id="cd05353">
    <property type="entry name" value="hydroxyacyl-CoA-like_DH_SDR_c-like"/>
    <property type="match status" value="2"/>
</dbReference>
<dbReference type="InterPro" id="IPR029069">
    <property type="entry name" value="HotDog_dom_sf"/>
</dbReference>
<dbReference type="FunFam" id="3.40.50.720:FF:000410">
    <property type="entry name" value="Peroxisomal multifunctional beta-oxidation protein"/>
    <property type="match status" value="1"/>
</dbReference>
<dbReference type="FunFam" id="3.40.50.720:FF:000185">
    <property type="entry name" value="peroxisomal multifunctional enzyme type 2"/>
    <property type="match status" value="1"/>
</dbReference>
<keyword evidence="12" id="KW-0576">Peroxisome</keyword>
<gene>
    <name evidence="22" type="ORF">ZYGR_0AG00660</name>
</gene>
<dbReference type="AlphaFoldDB" id="A0A1Q3A8J7"/>
<comment type="subcellular location">
    <subcellularLocation>
        <location evidence="1">Peroxisome</location>
    </subcellularLocation>
</comment>
<evidence type="ECO:0000256" key="7">
    <source>
        <dbReference type="ARBA" id="ARBA00022737"/>
    </source>
</evidence>
<dbReference type="GO" id="GO:0005777">
    <property type="term" value="C:peroxisome"/>
    <property type="evidence" value="ECO:0007669"/>
    <property type="project" value="UniProtKB-SubCell"/>
</dbReference>
<dbReference type="InterPro" id="IPR054357">
    <property type="entry name" value="MFE-2_N"/>
</dbReference>
<dbReference type="GO" id="GO:0006635">
    <property type="term" value="P:fatty acid beta-oxidation"/>
    <property type="evidence" value="ECO:0007669"/>
    <property type="project" value="UniProtKB-UniPathway"/>
</dbReference>
<dbReference type="InterPro" id="IPR036291">
    <property type="entry name" value="NAD(P)-bd_dom_sf"/>
</dbReference>
<organism evidence="22 23">
    <name type="scientific">Zygosaccharomyces rouxii</name>
    <dbReference type="NCBI Taxonomy" id="4956"/>
    <lineage>
        <taxon>Eukaryota</taxon>
        <taxon>Fungi</taxon>
        <taxon>Dikarya</taxon>
        <taxon>Ascomycota</taxon>
        <taxon>Saccharomycotina</taxon>
        <taxon>Saccharomycetes</taxon>
        <taxon>Saccharomycetales</taxon>
        <taxon>Saccharomycetaceae</taxon>
        <taxon>Zygosaccharomyces</taxon>
    </lineage>
</organism>
<proteinExistence type="inferred from homology"/>
<evidence type="ECO:0000256" key="14">
    <source>
        <dbReference type="ARBA" id="ARBA00023239"/>
    </source>
</evidence>
<dbReference type="Pfam" id="PF22622">
    <property type="entry name" value="MFE-2_hydrat-2_N"/>
    <property type="match status" value="1"/>
</dbReference>
<evidence type="ECO:0000256" key="16">
    <source>
        <dbReference type="ARBA" id="ARBA00029334"/>
    </source>
</evidence>
<dbReference type="PRINTS" id="PR00081">
    <property type="entry name" value="GDHRDH"/>
</dbReference>
<evidence type="ECO:0000256" key="20">
    <source>
        <dbReference type="ARBA" id="ARBA00081853"/>
    </source>
</evidence>
<evidence type="ECO:0000256" key="5">
    <source>
        <dbReference type="ARBA" id="ARBA00012456"/>
    </source>
</evidence>
<keyword evidence="7" id="KW-0677">Repeat</keyword>
<evidence type="ECO:0000256" key="9">
    <source>
        <dbReference type="ARBA" id="ARBA00022857"/>
    </source>
</evidence>
<evidence type="ECO:0000256" key="8">
    <source>
        <dbReference type="ARBA" id="ARBA00022832"/>
    </source>
</evidence>
<dbReference type="SUPFAM" id="SSF54637">
    <property type="entry name" value="Thioesterase/thiol ester dehydrase-isomerase"/>
    <property type="match status" value="2"/>
</dbReference>
<evidence type="ECO:0000256" key="3">
    <source>
        <dbReference type="ARBA" id="ARBA00006484"/>
    </source>
</evidence>
<dbReference type="Pfam" id="PF00106">
    <property type="entry name" value="adh_short"/>
    <property type="match status" value="2"/>
</dbReference>
<dbReference type="PROSITE" id="PS00061">
    <property type="entry name" value="ADH_SHORT"/>
    <property type="match status" value="2"/>
</dbReference>
<dbReference type="Gene3D" id="3.10.129.10">
    <property type="entry name" value="Hotdog Thioesterase"/>
    <property type="match status" value="2"/>
</dbReference>
<sequence>MAGLTFKGRVVIITGAGGGLGRIYALEYAKRGAKVVVNDLGGSLGGSGSNNRAADVVVEEIIQLGGTAVANYDSVSDNGAGIVKTAIDHFGRVDILVNNAGILRDVSFAKMNEEQFAQVIDVHLNGAYKLSHAAWPYMVQQRFGRIVNTSSPAGLYGNFGQANYSAAKLGLVGFAETLSKEGFKYNIKANAIAPLARSRMTEDLLPAHILKQLGPEKIAPLVLYLTHESSQVTDSIFEVAGGWYGQVRWERSSGQIFNPNEETFTPESILNKWSAINDFADKPFNKTQHPIQLSDYNALINRGKKLPHDNPQGSIKITSLKGKVVIVTGSGGGLGRTHSNWFARYGAKLVINDIKNPHSVVKELNDKYGPGTAIADSHNIVTEAPQIVENALKSFGRVDVLVNNAGILRDKSFKKMTDDEWFSVLQVHLFATYSMCKAVWPVFTKQKSGYIVNVTSTSGIYGNFGQANYAAAKSAILGFSKSIAIEGAKKGIVVNIVAPHAETAMTKTIFREEELQNHFEPSQVSPFIVLLSSEELQRQTGKAGVRGQLFEVGGGWAGKTRFQRSSGFVAVGDDANLDNLAANWSRVVDFSKPQYPATFADSSVLILRAVQAAQYLAISDSNNGIFNYSDRDSIIYNLGLGAKSNEPQYVYENDLKFQVLPTFAVIPFMESVMGGLKMHELVDNYDYAKLLHGEQYFKIAQNGSLATSGSLRTVVKPLQVSDKRGKGAVVVGGSETYDTKTNKLVCINEGTMFVRGASAPGAKNRNFAPRAKFATITFKAPSNTPPSVELDVATTTDQAAFYRLSGDYNPLHIDPKAARAVGFPKPILHGLGTLGVTVKALYEYFGAISELKVRFTAPVFPGDKLKIKAWKGAEGTVIFQTLDVTTNVVVLDNAAIKLVGSVSRF</sequence>
<evidence type="ECO:0000256" key="10">
    <source>
        <dbReference type="ARBA" id="ARBA00023002"/>
    </source>
</evidence>
<evidence type="ECO:0000259" key="21">
    <source>
        <dbReference type="SMART" id="SM00822"/>
    </source>
</evidence>
<dbReference type="Proteomes" id="UP000187013">
    <property type="component" value="Unassembled WGS sequence"/>
</dbReference>
<evidence type="ECO:0000313" key="23">
    <source>
        <dbReference type="Proteomes" id="UP000187013"/>
    </source>
</evidence>
<evidence type="ECO:0000256" key="6">
    <source>
        <dbReference type="ARBA" id="ARBA00013156"/>
    </source>
</evidence>
<dbReference type="InterPro" id="IPR020904">
    <property type="entry name" value="Sc_DH/Rdtase_CS"/>
</dbReference>
<dbReference type="UniPathway" id="UPA00659"/>
<dbReference type="Gene3D" id="3.40.50.720">
    <property type="entry name" value="NAD(P)-binding Rossmann-like Domain"/>
    <property type="match status" value="2"/>
</dbReference>
<evidence type="ECO:0000256" key="13">
    <source>
        <dbReference type="ARBA" id="ARBA00023235"/>
    </source>
</evidence>
<dbReference type="PANTHER" id="PTHR45024">
    <property type="entry name" value="DEHYDROGENASES, SHORT CHAIN"/>
    <property type="match status" value="1"/>
</dbReference>
<reference evidence="22 23" key="1">
    <citation type="submission" date="2016-08" db="EMBL/GenBank/DDBJ databases">
        <title>Draft genome sequence of allopolyploid Zygosaccharomyces rouxii.</title>
        <authorList>
            <person name="Watanabe J."/>
            <person name="Uehara K."/>
            <person name="Mogi Y."/>
            <person name="Tsukioka Y."/>
        </authorList>
    </citation>
    <scope>NUCLEOTIDE SEQUENCE [LARGE SCALE GENOMIC DNA]</scope>
    <source>
        <strain evidence="22 23">NBRC 110957</strain>
    </source>
</reference>
<name>A0A1Q3A8J7_ZYGRO</name>
<accession>A0A1Q3A8J7</accession>
<comment type="function">
    <text evidence="18">Second trifunctional enzyme acting on the beta-oxidation pathway for fatty acids, possessing hydratase-dehydrogenase-epimerase activities. Converts trans-2-enoyl-CoA via D-3-hydroxyacyl-CoA to 3-ketoacyl-CoA.</text>
</comment>
<keyword evidence="11" id="KW-0443">Lipid metabolism</keyword>
<dbReference type="PRINTS" id="PR00080">
    <property type="entry name" value="SDRFAMILY"/>
</dbReference>
<evidence type="ECO:0000256" key="18">
    <source>
        <dbReference type="ARBA" id="ARBA00055743"/>
    </source>
</evidence>
<comment type="similarity">
    <text evidence="3">Belongs to the short-chain dehydrogenases/reductases (SDR) family.</text>
</comment>
<keyword evidence="15" id="KW-0511">Multifunctional enzyme</keyword>
<keyword evidence="8" id="KW-0276">Fatty acid metabolism</keyword>
<evidence type="ECO:0000256" key="15">
    <source>
        <dbReference type="ARBA" id="ARBA00023268"/>
    </source>
</evidence>
<dbReference type="CDD" id="cd03448">
    <property type="entry name" value="HDE_HSD"/>
    <property type="match status" value="1"/>
</dbReference>
<evidence type="ECO:0000256" key="4">
    <source>
        <dbReference type="ARBA" id="ARBA00011245"/>
    </source>
</evidence>
<dbReference type="InterPro" id="IPR057326">
    <property type="entry name" value="KR_dom"/>
</dbReference>
<dbReference type="EC" id="4.2.1.119" evidence="6"/>
<comment type="catalytic activity">
    <reaction evidence="17">
        <text>a (3R)-3-hydroxyacyl-CoA + NAD(+) = a 3-oxoacyl-CoA + NADH + H(+)</text>
        <dbReference type="Rhea" id="RHEA:32711"/>
        <dbReference type="ChEBI" id="CHEBI:15378"/>
        <dbReference type="ChEBI" id="CHEBI:57319"/>
        <dbReference type="ChEBI" id="CHEBI:57540"/>
        <dbReference type="ChEBI" id="CHEBI:57945"/>
        <dbReference type="ChEBI" id="CHEBI:90726"/>
        <dbReference type="EC" id="1.1.1.n12"/>
    </reaction>
</comment>
<evidence type="ECO:0000313" key="22">
    <source>
        <dbReference type="EMBL" id="GAV52075.1"/>
    </source>
</evidence>
<dbReference type="GO" id="GO:0016853">
    <property type="term" value="F:isomerase activity"/>
    <property type="evidence" value="ECO:0007669"/>
    <property type="project" value="UniProtKB-KW"/>
</dbReference>
<evidence type="ECO:0000256" key="19">
    <source>
        <dbReference type="ARBA" id="ARBA00073871"/>
    </source>
</evidence>
<keyword evidence="13" id="KW-0413">Isomerase</keyword>
<keyword evidence="9" id="KW-0521">NADP</keyword>
<feature type="domain" description="Ketoreductase" evidence="21">
    <location>
        <begin position="9"/>
        <end position="198"/>
    </location>
</feature>